<dbReference type="Gene3D" id="3.20.20.140">
    <property type="entry name" value="Metal-dependent hydrolases"/>
    <property type="match status" value="1"/>
</dbReference>
<accession>A0A2H0VIK0</accession>
<dbReference type="EMBL" id="PFAF01000043">
    <property type="protein sequence ID" value="PIR98934.1"/>
    <property type="molecule type" value="Genomic_DNA"/>
</dbReference>
<dbReference type="PANTHER" id="PTHR46124:SF2">
    <property type="entry name" value="D-AMINOACYL-TRNA DEACYLASE"/>
    <property type="match status" value="1"/>
</dbReference>
<dbReference type="Proteomes" id="UP000230796">
    <property type="component" value="Unassembled WGS sequence"/>
</dbReference>
<dbReference type="InterPro" id="IPR001130">
    <property type="entry name" value="TatD-like"/>
</dbReference>
<dbReference type="PANTHER" id="PTHR46124">
    <property type="entry name" value="D-AMINOACYL-TRNA DEACYLASE"/>
    <property type="match status" value="1"/>
</dbReference>
<gene>
    <name evidence="1" type="ORF">COT87_02125</name>
</gene>
<comment type="caution">
    <text evidence="1">The sequence shown here is derived from an EMBL/GenBank/DDBJ whole genome shotgun (WGS) entry which is preliminary data.</text>
</comment>
<reference evidence="2" key="1">
    <citation type="submission" date="2017-09" db="EMBL/GenBank/DDBJ databases">
        <title>Depth-based differentiation of microbial function through sediment-hosted aquifers and enrichment of novel symbionts in the deep terrestrial subsurface.</title>
        <authorList>
            <person name="Probst A.J."/>
            <person name="Ladd B."/>
            <person name="Jarett J.K."/>
            <person name="Geller-Mcgrath D.E."/>
            <person name="Sieber C.M.K."/>
            <person name="Emerson J.B."/>
            <person name="Anantharaman K."/>
            <person name="Thomas B.C."/>
            <person name="Malmstrom R."/>
            <person name="Stieglmeier M."/>
            <person name="Klingl A."/>
            <person name="Woyke T."/>
            <person name="Ryan C.M."/>
            <person name="Banfield J.F."/>
        </authorList>
    </citation>
    <scope>NUCLEOTIDE SEQUENCE [LARGE SCALE GENOMIC DNA]</scope>
</reference>
<dbReference type="InterPro" id="IPR032466">
    <property type="entry name" value="Metal_Hydrolase"/>
</dbReference>
<evidence type="ECO:0000313" key="2">
    <source>
        <dbReference type="Proteomes" id="UP000230796"/>
    </source>
</evidence>
<dbReference type="Pfam" id="PF01026">
    <property type="entry name" value="TatD_DNase"/>
    <property type="match status" value="1"/>
</dbReference>
<feature type="non-terminal residue" evidence="1">
    <location>
        <position position="1"/>
    </location>
</feature>
<keyword evidence="1" id="KW-0378">Hydrolase</keyword>
<organism evidence="1 2">
    <name type="scientific">Candidatus Collierbacteria bacterium CG10_big_fil_rev_8_21_14_0_10_44_9</name>
    <dbReference type="NCBI Taxonomy" id="1974535"/>
    <lineage>
        <taxon>Bacteria</taxon>
        <taxon>Candidatus Collieribacteriota</taxon>
    </lineage>
</organism>
<dbReference type="AlphaFoldDB" id="A0A2H0VIK0"/>
<proteinExistence type="predicted"/>
<dbReference type="SUPFAM" id="SSF51556">
    <property type="entry name" value="Metallo-dependent hydrolases"/>
    <property type="match status" value="1"/>
</dbReference>
<sequence>ERLLLETDSPFMKPGERNEPTNVAVLVEKVSELRGQTFEQIAKITTENAKTLFHL</sequence>
<protein>
    <submittedName>
        <fullName evidence="1">Hydrolase TatD</fullName>
    </submittedName>
</protein>
<name>A0A2H0VIK0_9BACT</name>
<evidence type="ECO:0000313" key="1">
    <source>
        <dbReference type="EMBL" id="PIR98934.1"/>
    </source>
</evidence>
<dbReference type="GO" id="GO:0016788">
    <property type="term" value="F:hydrolase activity, acting on ester bonds"/>
    <property type="evidence" value="ECO:0007669"/>
    <property type="project" value="InterPro"/>
</dbReference>